<organism evidence="4">
    <name type="scientific">Gongylonema pulchrum</name>
    <dbReference type="NCBI Taxonomy" id="637853"/>
    <lineage>
        <taxon>Eukaryota</taxon>
        <taxon>Metazoa</taxon>
        <taxon>Ecdysozoa</taxon>
        <taxon>Nematoda</taxon>
        <taxon>Chromadorea</taxon>
        <taxon>Rhabditida</taxon>
        <taxon>Spirurina</taxon>
        <taxon>Spiruromorpha</taxon>
        <taxon>Spiruroidea</taxon>
        <taxon>Gongylonematidae</taxon>
        <taxon>Gongylonema</taxon>
    </lineage>
</organism>
<evidence type="ECO:0000256" key="1">
    <source>
        <dbReference type="SAM" id="Phobius"/>
    </source>
</evidence>
<feature type="transmembrane region" description="Helical" evidence="1">
    <location>
        <begin position="97"/>
        <end position="115"/>
    </location>
</feature>
<keyword evidence="1" id="KW-1133">Transmembrane helix</keyword>
<dbReference type="WBParaSite" id="GPUH_0002165201-mRNA-1">
    <property type="protein sequence ID" value="GPUH_0002165201-mRNA-1"/>
    <property type="gene ID" value="GPUH_0002165201"/>
</dbReference>
<reference evidence="4" key="1">
    <citation type="submission" date="2016-06" db="UniProtKB">
        <authorList>
            <consortium name="WormBaseParasite"/>
        </authorList>
    </citation>
    <scope>IDENTIFICATION</scope>
</reference>
<protein>
    <submittedName>
        <fullName evidence="2 4">Uncharacterized protein</fullName>
    </submittedName>
</protein>
<dbReference type="AlphaFoldDB" id="A0A183EKY4"/>
<gene>
    <name evidence="2" type="ORF">GPUH_LOCUS21625</name>
</gene>
<evidence type="ECO:0000313" key="2">
    <source>
        <dbReference type="EMBL" id="VDN38624.1"/>
    </source>
</evidence>
<evidence type="ECO:0000313" key="3">
    <source>
        <dbReference type="Proteomes" id="UP000271098"/>
    </source>
</evidence>
<keyword evidence="1" id="KW-0812">Transmembrane</keyword>
<name>A0A183EKY4_9BILA</name>
<dbReference type="EMBL" id="UYRT01093065">
    <property type="protein sequence ID" value="VDN38624.1"/>
    <property type="molecule type" value="Genomic_DNA"/>
</dbReference>
<accession>A0A183EKY4</accession>
<sequence>MNVNKIDRFVIVKERLGAAKLPGALKYSRNYYSTLISEDEDEVPVDIDFLSFNAGNSKVDERSEVLLQDITTAVQNKGKDFGKLMLCFCYQTNETNFSVFNLVLLGFLLHLILTGKGRSEI</sequence>
<keyword evidence="3" id="KW-1185">Reference proteome</keyword>
<proteinExistence type="predicted"/>
<dbReference type="Proteomes" id="UP000271098">
    <property type="component" value="Unassembled WGS sequence"/>
</dbReference>
<evidence type="ECO:0000313" key="4">
    <source>
        <dbReference type="WBParaSite" id="GPUH_0002165201-mRNA-1"/>
    </source>
</evidence>
<keyword evidence="1" id="KW-0472">Membrane</keyword>
<reference evidence="2 3" key="2">
    <citation type="submission" date="2018-11" db="EMBL/GenBank/DDBJ databases">
        <authorList>
            <consortium name="Pathogen Informatics"/>
        </authorList>
    </citation>
    <scope>NUCLEOTIDE SEQUENCE [LARGE SCALE GENOMIC DNA]</scope>
</reference>